<keyword evidence="10" id="KW-0460">Magnesium</keyword>
<dbReference type="GO" id="GO:0006508">
    <property type="term" value="P:proteolysis"/>
    <property type="evidence" value="ECO:0007669"/>
    <property type="project" value="UniProtKB-KW"/>
</dbReference>
<keyword evidence="14" id="KW-0917">Virion maturation</keyword>
<dbReference type="GO" id="GO:0003964">
    <property type="term" value="F:RNA-directed DNA polymerase activity"/>
    <property type="evidence" value="ECO:0007669"/>
    <property type="project" value="UniProtKB-KW"/>
</dbReference>
<keyword evidence="13" id="KW-0808">Transferase</keyword>
<keyword evidence="4" id="KW-0540">Nuclease</keyword>
<evidence type="ECO:0000259" key="17">
    <source>
        <dbReference type="PROSITE" id="PS50994"/>
    </source>
</evidence>
<evidence type="ECO:0000256" key="6">
    <source>
        <dbReference type="ARBA" id="ARBA00022741"/>
    </source>
</evidence>
<dbReference type="RefSeq" id="XP_039128879.1">
    <property type="nucleotide sequence ID" value="XM_039272945.1"/>
</dbReference>
<organism evidence="18 19">
    <name type="scientific">Dioscorea cayennensis subsp. rotundata</name>
    <name type="common">White Guinea yam</name>
    <name type="synonym">Dioscorea rotundata</name>
    <dbReference type="NCBI Taxonomy" id="55577"/>
    <lineage>
        <taxon>Eukaryota</taxon>
        <taxon>Viridiplantae</taxon>
        <taxon>Streptophyta</taxon>
        <taxon>Embryophyta</taxon>
        <taxon>Tracheophyta</taxon>
        <taxon>Spermatophyta</taxon>
        <taxon>Magnoliopsida</taxon>
        <taxon>Liliopsida</taxon>
        <taxon>Dioscoreales</taxon>
        <taxon>Dioscoreaceae</taxon>
        <taxon>Dioscorea</taxon>
    </lineage>
</organism>
<dbReference type="Pfam" id="PF25597">
    <property type="entry name" value="SH3_retrovirus"/>
    <property type="match status" value="1"/>
</dbReference>
<feature type="region of interest" description="Disordered" evidence="16">
    <location>
        <begin position="264"/>
        <end position="288"/>
    </location>
</feature>
<evidence type="ECO:0000313" key="18">
    <source>
        <dbReference type="Proteomes" id="UP001515500"/>
    </source>
</evidence>
<accession>A0AB40BR39</accession>
<evidence type="ECO:0000256" key="16">
    <source>
        <dbReference type="SAM" id="MobiDB-lite"/>
    </source>
</evidence>
<dbReference type="SUPFAM" id="SSF53098">
    <property type="entry name" value="Ribonuclease H-like"/>
    <property type="match status" value="1"/>
</dbReference>
<keyword evidence="9" id="KW-0067">ATP-binding</keyword>
<name>A0AB40BR39_DIOCR</name>
<gene>
    <name evidence="19" type="primary">LOC120265009</name>
</gene>
<dbReference type="AlphaFoldDB" id="A0AB40BR39"/>
<keyword evidence="2" id="KW-1188">Viral release from host cell</keyword>
<sequence>MASGSGTPEFSHPSLPVFKGDGYERWSVKMMTLFQSLDLWSVVEQGSLKEGIDEQKKEMAVKRHTLGQKFDVLQMRENEDIQQYVSRVISLVNQFKGLRYDLEEKEVVAKVMRSVIPKFDNVITTIEEARDLDKLIFSELSGGLQAYEARFDRFSDSAADDKVFYMKGESSSGADSEGYRGRRFSRARGRFMRGRGRSFSEGRGRSNFHHDYRQYQQQQFNSNLRDFGSPRHGGRQYGGQKSGRGMFRNVQFFNCGKFGHMKSHCWHQGPSSRNEQGSSSRSDQGSSEAGRLFMVHEGMEVNHTDIWLLDSRASNHMTGRKNFFHQLDELIMHTVRLGDDKEVAVKGKVQRNGNNLYPVVFSEVDLANIVISACVYGKQTRLPFGSGTTWRARGRLQMVHADVCGPMQIESHGERQTVEKLRTIRTDKGGEFLSREFEAFCENLGIRHELTAPYTPQQNGLAERKNRVLIEKARCILKFSKLPNEFWTEAVLTAAYISNISPTKAIFNKTPFESWFGLKPKIHHLRTFGCIAYPHMQKVQKLDDRAVKGILIRYAYAAKAYRIYIPSSKKVIISRDVTFAENHYKKLLN</sequence>
<proteinExistence type="predicted"/>
<dbReference type="PANTHER" id="PTHR42648:SF11">
    <property type="entry name" value="TRANSPOSON TY4-P GAG-POL POLYPROTEIN"/>
    <property type="match status" value="1"/>
</dbReference>
<evidence type="ECO:0000256" key="14">
    <source>
        <dbReference type="ARBA" id="ARBA00023113"/>
    </source>
</evidence>
<keyword evidence="6" id="KW-0547">Nucleotide-binding</keyword>
<evidence type="ECO:0000256" key="7">
    <source>
        <dbReference type="ARBA" id="ARBA00022759"/>
    </source>
</evidence>
<keyword evidence="8" id="KW-0378">Hydrolase</keyword>
<feature type="domain" description="Integrase catalytic" evidence="17">
    <location>
        <begin position="422"/>
        <end position="519"/>
    </location>
</feature>
<dbReference type="InterPro" id="IPR036397">
    <property type="entry name" value="RNaseH_sf"/>
</dbReference>
<dbReference type="GO" id="GO:0008233">
    <property type="term" value="F:peptidase activity"/>
    <property type="evidence" value="ECO:0007669"/>
    <property type="project" value="UniProtKB-KW"/>
</dbReference>
<dbReference type="Pfam" id="PF14223">
    <property type="entry name" value="Retrotran_gag_2"/>
    <property type="match status" value="1"/>
</dbReference>
<dbReference type="InterPro" id="IPR001584">
    <property type="entry name" value="Integrase_cat-core"/>
</dbReference>
<evidence type="ECO:0000256" key="2">
    <source>
        <dbReference type="ARBA" id="ARBA00022612"/>
    </source>
</evidence>
<dbReference type="InterPro" id="IPR054722">
    <property type="entry name" value="PolX-like_BBD"/>
</dbReference>
<reference evidence="19" key="1">
    <citation type="submission" date="2025-08" db="UniProtKB">
        <authorList>
            <consortium name="RefSeq"/>
        </authorList>
    </citation>
    <scope>IDENTIFICATION</scope>
</reference>
<dbReference type="GO" id="GO:0005524">
    <property type="term" value="F:ATP binding"/>
    <property type="evidence" value="ECO:0007669"/>
    <property type="project" value="UniProtKB-KW"/>
</dbReference>
<protein>
    <submittedName>
        <fullName evidence="19">Uncharacterized protein LOC120265009</fullName>
    </submittedName>
</protein>
<dbReference type="Pfam" id="PF22936">
    <property type="entry name" value="Pol_BBD"/>
    <property type="match status" value="1"/>
</dbReference>
<dbReference type="GO" id="GO:0003676">
    <property type="term" value="F:nucleic acid binding"/>
    <property type="evidence" value="ECO:0007669"/>
    <property type="project" value="InterPro"/>
</dbReference>
<evidence type="ECO:0000256" key="15">
    <source>
        <dbReference type="ARBA" id="ARBA00023172"/>
    </source>
</evidence>
<evidence type="ECO:0000256" key="10">
    <source>
        <dbReference type="ARBA" id="ARBA00022842"/>
    </source>
</evidence>
<dbReference type="GO" id="GO:0015074">
    <property type="term" value="P:DNA integration"/>
    <property type="evidence" value="ECO:0007669"/>
    <property type="project" value="UniProtKB-KW"/>
</dbReference>
<dbReference type="GeneID" id="120265009"/>
<keyword evidence="13" id="KW-0548">Nucleotidyltransferase</keyword>
<evidence type="ECO:0000256" key="12">
    <source>
        <dbReference type="ARBA" id="ARBA00022918"/>
    </source>
</evidence>
<keyword evidence="13" id="KW-0239">DNA-directed DNA polymerase</keyword>
<evidence type="ECO:0000256" key="11">
    <source>
        <dbReference type="ARBA" id="ARBA00022908"/>
    </source>
</evidence>
<dbReference type="PANTHER" id="PTHR42648">
    <property type="entry name" value="TRANSPOSASE, PUTATIVE-RELATED"/>
    <property type="match status" value="1"/>
</dbReference>
<evidence type="ECO:0000256" key="13">
    <source>
        <dbReference type="ARBA" id="ARBA00022932"/>
    </source>
</evidence>
<dbReference type="PROSITE" id="PS50994">
    <property type="entry name" value="INTEGRASE"/>
    <property type="match status" value="1"/>
</dbReference>
<dbReference type="Gene3D" id="3.30.420.10">
    <property type="entry name" value="Ribonuclease H-like superfamily/Ribonuclease H"/>
    <property type="match status" value="1"/>
</dbReference>
<keyword evidence="12" id="KW-0695">RNA-directed DNA polymerase</keyword>
<dbReference type="GO" id="GO:0003887">
    <property type="term" value="F:DNA-directed DNA polymerase activity"/>
    <property type="evidence" value="ECO:0007669"/>
    <property type="project" value="UniProtKB-KW"/>
</dbReference>
<keyword evidence="15" id="KW-0233">DNA recombination</keyword>
<dbReference type="Proteomes" id="UP001515500">
    <property type="component" value="Chromosome 7"/>
</dbReference>
<dbReference type="GO" id="GO:0046872">
    <property type="term" value="F:metal ion binding"/>
    <property type="evidence" value="ECO:0007669"/>
    <property type="project" value="UniProtKB-KW"/>
</dbReference>
<feature type="region of interest" description="Disordered" evidence="16">
    <location>
        <begin position="223"/>
        <end position="242"/>
    </location>
</feature>
<keyword evidence="5" id="KW-0479">Metal-binding</keyword>
<keyword evidence="18" id="KW-1185">Reference proteome</keyword>
<dbReference type="GO" id="GO:0006310">
    <property type="term" value="P:DNA recombination"/>
    <property type="evidence" value="ECO:0007669"/>
    <property type="project" value="UniProtKB-KW"/>
</dbReference>
<evidence type="ECO:0000256" key="9">
    <source>
        <dbReference type="ARBA" id="ARBA00022840"/>
    </source>
</evidence>
<evidence type="ECO:0000313" key="19">
    <source>
        <dbReference type="RefSeq" id="XP_039128879.1"/>
    </source>
</evidence>
<dbReference type="InterPro" id="IPR012337">
    <property type="entry name" value="RNaseH-like_sf"/>
</dbReference>
<dbReference type="GO" id="GO:0004519">
    <property type="term" value="F:endonuclease activity"/>
    <property type="evidence" value="ECO:0007669"/>
    <property type="project" value="UniProtKB-KW"/>
</dbReference>
<comment type="function">
    <text evidence="1">The aspartyl protease (PR) mediates the proteolytic cleavages of the Gag and Gag-Pol polyproteins after assembly of the VLP.</text>
</comment>
<keyword evidence="7" id="KW-0255">Endonuclease</keyword>
<feature type="compositionally biased region" description="Low complexity" evidence="16">
    <location>
        <begin position="271"/>
        <end position="287"/>
    </location>
</feature>
<evidence type="ECO:0000256" key="3">
    <source>
        <dbReference type="ARBA" id="ARBA00022670"/>
    </source>
</evidence>
<keyword evidence="11" id="KW-0229">DNA integration</keyword>
<evidence type="ECO:0000256" key="5">
    <source>
        <dbReference type="ARBA" id="ARBA00022723"/>
    </source>
</evidence>
<evidence type="ECO:0000256" key="4">
    <source>
        <dbReference type="ARBA" id="ARBA00022722"/>
    </source>
</evidence>
<dbReference type="InterPro" id="IPR057670">
    <property type="entry name" value="SH3_retrovirus"/>
</dbReference>
<evidence type="ECO:0000256" key="8">
    <source>
        <dbReference type="ARBA" id="ARBA00022801"/>
    </source>
</evidence>
<keyword evidence="3" id="KW-0645">Protease</keyword>
<dbReference type="InterPro" id="IPR039537">
    <property type="entry name" value="Retrotran_Ty1/copia-like"/>
</dbReference>
<evidence type="ECO:0000256" key="1">
    <source>
        <dbReference type="ARBA" id="ARBA00002180"/>
    </source>
</evidence>